<accession>A0A239SM99</accession>
<dbReference type="AlphaFoldDB" id="A0A239SM99"/>
<organism evidence="6 7">
    <name type="scientific">Pandoraea sputorum</name>
    <dbReference type="NCBI Taxonomy" id="93222"/>
    <lineage>
        <taxon>Bacteria</taxon>
        <taxon>Pseudomonadati</taxon>
        <taxon>Pseudomonadota</taxon>
        <taxon>Betaproteobacteria</taxon>
        <taxon>Burkholderiales</taxon>
        <taxon>Burkholderiaceae</taxon>
        <taxon>Pandoraea</taxon>
    </lineage>
</organism>
<dbReference type="InterPro" id="IPR005471">
    <property type="entry name" value="Tscrpt_reg_IclR_N"/>
</dbReference>
<reference evidence="6 7" key="1">
    <citation type="submission" date="2017-06" db="EMBL/GenBank/DDBJ databases">
        <authorList>
            <consortium name="Pathogen Informatics"/>
        </authorList>
    </citation>
    <scope>NUCLEOTIDE SEQUENCE [LARGE SCALE GENOMIC DNA]</scope>
    <source>
        <strain evidence="6 7">NCTC13161</strain>
    </source>
</reference>
<keyword evidence="3" id="KW-0804">Transcription</keyword>
<evidence type="ECO:0000259" key="4">
    <source>
        <dbReference type="PROSITE" id="PS51077"/>
    </source>
</evidence>
<keyword evidence="1" id="KW-0805">Transcription regulation</keyword>
<sequence length="294" mass="32274">MNIVYRLRGTAAHRSAPLCANGMSNDSDNKYSVPGLERGLRILMTFSAREPVLAGADLARRLDIPRSTVFRLLQTLEAEGFIEKAGDDRHYRLGVAVLRLGFEYLNSLELTDLGTPVIEKLRDATGFSSHILILDQRDAVFVAKAASRELVFGTVRVGTRLPAHATAVGHILLGDYSLPSLKQLYPERKLEAYTAHTPTTVEALHRVVQEDIARGYSMSQAFFEQNISTIAAPVRNHRGQIAAVISVTIPQARVEADLLENGIVEKVVSAADELSHKLNYRSERSGVVPLSGHP</sequence>
<keyword evidence="2" id="KW-0238">DNA-binding</keyword>
<feature type="domain" description="IclR-ED" evidence="5">
    <location>
        <begin position="96"/>
        <end position="280"/>
    </location>
</feature>
<dbReference type="STRING" id="93222.NA29_20810"/>
<dbReference type="Gene3D" id="3.30.450.40">
    <property type="match status" value="1"/>
</dbReference>
<dbReference type="GO" id="GO:0003677">
    <property type="term" value="F:DNA binding"/>
    <property type="evidence" value="ECO:0007669"/>
    <property type="project" value="UniProtKB-KW"/>
</dbReference>
<name>A0A239SM99_9BURK</name>
<feature type="domain" description="HTH iclR-type" evidence="4">
    <location>
        <begin position="33"/>
        <end position="95"/>
    </location>
</feature>
<evidence type="ECO:0000313" key="7">
    <source>
        <dbReference type="Proteomes" id="UP000215126"/>
    </source>
</evidence>
<proteinExistence type="predicted"/>
<dbReference type="PANTHER" id="PTHR30136:SF34">
    <property type="entry name" value="TRANSCRIPTIONAL REGULATOR"/>
    <property type="match status" value="1"/>
</dbReference>
<dbReference type="InterPro" id="IPR029016">
    <property type="entry name" value="GAF-like_dom_sf"/>
</dbReference>
<dbReference type="PROSITE" id="PS51078">
    <property type="entry name" value="ICLR_ED"/>
    <property type="match status" value="1"/>
</dbReference>
<keyword evidence="7" id="KW-1185">Reference proteome</keyword>
<dbReference type="InterPro" id="IPR014757">
    <property type="entry name" value="Tscrpt_reg_IclR_C"/>
</dbReference>
<evidence type="ECO:0000256" key="3">
    <source>
        <dbReference type="ARBA" id="ARBA00023163"/>
    </source>
</evidence>
<dbReference type="SUPFAM" id="SSF55781">
    <property type="entry name" value="GAF domain-like"/>
    <property type="match status" value="1"/>
</dbReference>
<dbReference type="Gene3D" id="1.10.10.10">
    <property type="entry name" value="Winged helix-like DNA-binding domain superfamily/Winged helix DNA-binding domain"/>
    <property type="match status" value="1"/>
</dbReference>
<evidence type="ECO:0000259" key="5">
    <source>
        <dbReference type="PROSITE" id="PS51078"/>
    </source>
</evidence>
<dbReference type="SUPFAM" id="SSF46785">
    <property type="entry name" value="Winged helix' DNA-binding domain"/>
    <property type="match status" value="1"/>
</dbReference>
<dbReference type="Proteomes" id="UP000215126">
    <property type="component" value="Chromosome 1"/>
</dbReference>
<dbReference type="SMART" id="SM00346">
    <property type="entry name" value="HTH_ICLR"/>
    <property type="match status" value="1"/>
</dbReference>
<dbReference type="PROSITE" id="PS51077">
    <property type="entry name" value="HTH_ICLR"/>
    <property type="match status" value="1"/>
</dbReference>
<dbReference type="InterPro" id="IPR036390">
    <property type="entry name" value="WH_DNA-bd_sf"/>
</dbReference>
<dbReference type="InterPro" id="IPR036388">
    <property type="entry name" value="WH-like_DNA-bd_sf"/>
</dbReference>
<dbReference type="FunFam" id="1.10.10.10:FF:000056">
    <property type="entry name" value="IclR family transcriptional regulator"/>
    <property type="match status" value="1"/>
</dbReference>
<dbReference type="InterPro" id="IPR050707">
    <property type="entry name" value="HTH_MetabolicPath_Reg"/>
</dbReference>
<dbReference type="Pfam" id="PF01614">
    <property type="entry name" value="IclR_C"/>
    <property type="match status" value="1"/>
</dbReference>
<evidence type="ECO:0000256" key="2">
    <source>
        <dbReference type="ARBA" id="ARBA00023125"/>
    </source>
</evidence>
<dbReference type="GO" id="GO:0003700">
    <property type="term" value="F:DNA-binding transcription factor activity"/>
    <property type="evidence" value="ECO:0007669"/>
    <property type="project" value="TreeGrafter"/>
</dbReference>
<dbReference type="PANTHER" id="PTHR30136">
    <property type="entry name" value="HELIX-TURN-HELIX TRANSCRIPTIONAL REGULATOR, ICLR FAMILY"/>
    <property type="match status" value="1"/>
</dbReference>
<protein>
    <submittedName>
        <fullName evidence="6">Acetate operon repressor</fullName>
    </submittedName>
</protein>
<dbReference type="Pfam" id="PF09339">
    <property type="entry name" value="HTH_IclR"/>
    <property type="match status" value="1"/>
</dbReference>
<evidence type="ECO:0000256" key="1">
    <source>
        <dbReference type="ARBA" id="ARBA00023015"/>
    </source>
</evidence>
<dbReference type="EMBL" id="LT906435">
    <property type="protein sequence ID" value="SNU86516.1"/>
    <property type="molecule type" value="Genomic_DNA"/>
</dbReference>
<dbReference type="GO" id="GO:0045892">
    <property type="term" value="P:negative regulation of DNA-templated transcription"/>
    <property type="evidence" value="ECO:0007669"/>
    <property type="project" value="TreeGrafter"/>
</dbReference>
<evidence type="ECO:0000313" key="6">
    <source>
        <dbReference type="EMBL" id="SNU86516.1"/>
    </source>
</evidence>
<gene>
    <name evidence="6" type="primary">iclR_8</name>
    <name evidence="6" type="ORF">SAMEA4530655_03338</name>
</gene>